<sequence length="196" mass="22307">MLSSVKTPRRRRRPTSSVRHLDKVLQTDLTGSRHDGYRSRAGSLWGGFEDALFPLPLGFLDSKPLRTFSKSDLGIQLRTAPLYFLRSSWDSPTTTTSHPSSPLFGLWNSSQTFPLPITHRPPLSAQEFRSSHLVSFLDNVAIERTYVLYHRWTFLRTSYDSRSISPNQCSPGDRCRRQPEHDWGAVEVRSICSGIS</sequence>
<keyword evidence="2" id="KW-1185">Reference proteome</keyword>
<evidence type="ECO:0000313" key="1">
    <source>
        <dbReference type="EMBL" id="THU86335.1"/>
    </source>
</evidence>
<dbReference type="AlphaFoldDB" id="A0A4V4HD89"/>
<gene>
    <name evidence="1" type="ORF">K435DRAFT_367598</name>
</gene>
<evidence type="ECO:0000313" key="2">
    <source>
        <dbReference type="Proteomes" id="UP000297245"/>
    </source>
</evidence>
<accession>A0A4V4HD89</accession>
<dbReference type="OrthoDB" id="6509975at2759"/>
<reference evidence="1 2" key="1">
    <citation type="journal article" date="2019" name="Nat. Ecol. Evol.">
        <title>Megaphylogeny resolves global patterns of mushroom evolution.</title>
        <authorList>
            <person name="Varga T."/>
            <person name="Krizsan K."/>
            <person name="Foldi C."/>
            <person name="Dima B."/>
            <person name="Sanchez-Garcia M."/>
            <person name="Sanchez-Ramirez S."/>
            <person name="Szollosi G.J."/>
            <person name="Szarkandi J.G."/>
            <person name="Papp V."/>
            <person name="Albert L."/>
            <person name="Andreopoulos W."/>
            <person name="Angelini C."/>
            <person name="Antonin V."/>
            <person name="Barry K.W."/>
            <person name="Bougher N.L."/>
            <person name="Buchanan P."/>
            <person name="Buyck B."/>
            <person name="Bense V."/>
            <person name="Catcheside P."/>
            <person name="Chovatia M."/>
            <person name="Cooper J."/>
            <person name="Damon W."/>
            <person name="Desjardin D."/>
            <person name="Finy P."/>
            <person name="Geml J."/>
            <person name="Haridas S."/>
            <person name="Hughes K."/>
            <person name="Justo A."/>
            <person name="Karasinski D."/>
            <person name="Kautmanova I."/>
            <person name="Kiss B."/>
            <person name="Kocsube S."/>
            <person name="Kotiranta H."/>
            <person name="LaButti K.M."/>
            <person name="Lechner B.E."/>
            <person name="Liimatainen K."/>
            <person name="Lipzen A."/>
            <person name="Lukacs Z."/>
            <person name="Mihaltcheva S."/>
            <person name="Morgado L.N."/>
            <person name="Niskanen T."/>
            <person name="Noordeloos M.E."/>
            <person name="Ohm R.A."/>
            <person name="Ortiz-Santana B."/>
            <person name="Ovrebo C."/>
            <person name="Racz N."/>
            <person name="Riley R."/>
            <person name="Savchenko A."/>
            <person name="Shiryaev A."/>
            <person name="Soop K."/>
            <person name="Spirin V."/>
            <person name="Szebenyi C."/>
            <person name="Tomsovsky M."/>
            <person name="Tulloss R.E."/>
            <person name="Uehling J."/>
            <person name="Grigoriev I.V."/>
            <person name="Vagvolgyi C."/>
            <person name="Papp T."/>
            <person name="Martin F.M."/>
            <person name="Miettinen O."/>
            <person name="Hibbett D.S."/>
            <person name="Nagy L.G."/>
        </authorList>
    </citation>
    <scope>NUCLEOTIDE SEQUENCE [LARGE SCALE GENOMIC DNA]</scope>
    <source>
        <strain evidence="1 2">CBS 962.96</strain>
    </source>
</reference>
<name>A0A4V4HD89_DENBC</name>
<proteinExistence type="predicted"/>
<protein>
    <submittedName>
        <fullName evidence="1">Uncharacterized protein</fullName>
    </submittedName>
</protein>
<dbReference type="Proteomes" id="UP000297245">
    <property type="component" value="Unassembled WGS sequence"/>
</dbReference>
<organism evidence="1 2">
    <name type="scientific">Dendrothele bispora (strain CBS 962.96)</name>
    <dbReference type="NCBI Taxonomy" id="1314807"/>
    <lineage>
        <taxon>Eukaryota</taxon>
        <taxon>Fungi</taxon>
        <taxon>Dikarya</taxon>
        <taxon>Basidiomycota</taxon>
        <taxon>Agaricomycotina</taxon>
        <taxon>Agaricomycetes</taxon>
        <taxon>Agaricomycetidae</taxon>
        <taxon>Agaricales</taxon>
        <taxon>Agaricales incertae sedis</taxon>
        <taxon>Dendrothele</taxon>
    </lineage>
</organism>
<dbReference type="EMBL" id="ML179503">
    <property type="protein sequence ID" value="THU86335.1"/>
    <property type="molecule type" value="Genomic_DNA"/>
</dbReference>